<evidence type="ECO:0000259" key="1">
    <source>
        <dbReference type="Pfam" id="PF17846"/>
    </source>
</evidence>
<protein>
    <submittedName>
        <fullName evidence="2">Xrn1, helical domain</fullName>
    </submittedName>
</protein>
<dbReference type="AlphaFoldDB" id="A0AAN8VFI9"/>
<accession>A0AAN8VFI9</accession>
<dbReference type="EMBL" id="JBAMMX010000015">
    <property type="protein sequence ID" value="KAK6926532.1"/>
    <property type="molecule type" value="Genomic_DNA"/>
</dbReference>
<dbReference type="InterPro" id="IPR041412">
    <property type="entry name" value="Xrn1_helical"/>
</dbReference>
<dbReference type="Pfam" id="PF17846">
    <property type="entry name" value="XRN_M"/>
    <property type="match status" value="1"/>
</dbReference>
<gene>
    <name evidence="2" type="ORF">RJ641_008251</name>
</gene>
<reference evidence="2 3" key="1">
    <citation type="submission" date="2023-12" db="EMBL/GenBank/DDBJ databases">
        <title>A high-quality genome assembly for Dillenia turbinata (Dilleniales).</title>
        <authorList>
            <person name="Chanderbali A."/>
        </authorList>
    </citation>
    <scope>NUCLEOTIDE SEQUENCE [LARGE SCALE GENOMIC DNA]</scope>
    <source>
        <strain evidence="2">LSX21</strain>
        <tissue evidence="2">Leaf</tissue>
    </source>
</reference>
<evidence type="ECO:0000313" key="3">
    <source>
        <dbReference type="Proteomes" id="UP001370490"/>
    </source>
</evidence>
<name>A0AAN8VFI9_9MAGN</name>
<dbReference type="Proteomes" id="UP001370490">
    <property type="component" value="Unassembled WGS sequence"/>
</dbReference>
<feature type="domain" description="Xrn1 helical" evidence="1">
    <location>
        <begin position="1"/>
        <end position="29"/>
    </location>
</feature>
<proteinExistence type="predicted"/>
<evidence type="ECO:0000313" key="2">
    <source>
        <dbReference type="EMBL" id="KAK6926532.1"/>
    </source>
</evidence>
<organism evidence="2 3">
    <name type="scientific">Dillenia turbinata</name>
    <dbReference type="NCBI Taxonomy" id="194707"/>
    <lineage>
        <taxon>Eukaryota</taxon>
        <taxon>Viridiplantae</taxon>
        <taxon>Streptophyta</taxon>
        <taxon>Embryophyta</taxon>
        <taxon>Tracheophyta</taxon>
        <taxon>Spermatophyta</taxon>
        <taxon>Magnoliopsida</taxon>
        <taxon>eudicotyledons</taxon>
        <taxon>Gunneridae</taxon>
        <taxon>Pentapetalae</taxon>
        <taxon>Dilleniales</taxon>
        <taxon>Dilleniaceae</taxon>
        <taxon>Dillenia</taxon>
    </lineage>
</organism>
<keyword evidence="3" id="KW-1185">Reference proteome</keyword>
<sequence>MTDAESSVIDFYPTDFEVDFDGKRYAWQINLLSSVISGGIGGHIRPINVDSDAKADGKCLHYEFPCAIREDDIVRRPLWHENLDSRRPVTRVPLSNRLVKGEGPQTLAKIITHKPVARIPHHMIHKGAGKGWLGRGKNLQPLLIPEKMNLKFSSDSSSQVFLGRAVELHLLKSETVLGNLAAEQRTMVGIKDTAQRVTTAGETTLYFSAQKVPNRRSLHKQSTLSTRRGKVYHFITWCLGLLLT</sequence>
<dbReference type="Gene3D" id="1.25.40.1050">
    <property type="match status" value="1"/>
</dbReference>
<comment type="caution">
    <text evidence="2">The sequence shown here is derived from an EMBL/GenBank/DDBJ whole genome shotgun (WGS) entry which is preliminary data.</text>
</comment>